<dbReference type="SUPFAM" id="SSF47473">
    <property type="entry name" value="EF-hand"/>
    <property type="match status" value="1"/>
</dbReference>
<evidence type="ECO:0000256" key="1">
    <source>
        <dbReference type="ARBA" id="ARBA00022837"/>
    </source>
</evidence>
<feature type="transmembrane region" description="Helical" evidence="2">
    <location>
        <begin position="253"/>
        <end position="270"/>
    </location>
</feature>
<keyword evidence="2" id="KW-0812">Transmembrane</keyword>
<evidence type="ECO:0000256" key="2">
    <source>
        <dbReference type="SAM" id="Phobius"/>
    </source>
</evidence>
<dbReference type="InterPro" id="IPR011992">
    <property type="entry name" value="EF-hand-dom_pair"/>
</dbReference>
<dbReference type="InterPro" id="IPR010699">
    <property type="entry name" value="DUF1275"/>
</dbReference>
<dbReference type="PANTHER" id="PTHR37314">
    <property type="entry name" value="SLR0142 PROTEIN"/>
    <property type="match status" value="1"/>
</dbReference>
<evidence type="ECO:0000313" key="3">
    <source>
        <dbReference type="EMBL" id="GFH60528.1"/>
    </source>
</evidence>
<dbReference type="EMBL" id="BLLK01000069">
    <property type="protein sequence ID" value="GFH60528.1"/>
    <property type="molecule type" value="Genomic_DNA"/>
</dbReference>
<keyword evidence="2" id="KW-0472">Membrane</keyword>
<accession>A0AAD3HEZ0</accession>
<keyword evidence="1" id="KW-0106">Calcium</keyword>
<sequence length="470" mass="52128">MQVYKSRMAKAYSYSFENGGNSPSLQSHTFMKFFLFILLLLCVANDVSALSFASQSKLNNHQLARQHLSLDRSRHRSLPKTGLFYREAGGASATKNPDIKDMVKLIDNIRKNLEEKNESLKQNPTVQKMSTTYPVWKVNHVRRQLSDRFMGNGNRKKLRQNAFVIICGLCLTFNAGYINGCCLSGVLTEGVGVGVAAHTGAWTNAGLKLGAGNLFACSQHLKMIASFAFGALLSGFMNPYPSPNKLSPQYGPSFLLGSLLMTTSSFLAFFSPQSRAFLYFAAMANGIQNGISSAYSANLVRSTHMSGTTSDIGMLLGQILRGNMENAWRFMVLCGLATSFFLGGAVSFVAVTKFKSLALAFNATFFYLIALAINVYTSYQAQVSVWKAWTGRWEWHDDEPSYQLLSELFDRHCYETGLLDKDGFRNLLNDAGVKKMSDVGLSAIFKSLDLNKDDRISKIEMMRLLSFKNS</sequence>
<evidence type="ECO:0000313" key="4">
    <source>
        <dbReference type="Proteomes" id="UP001054902"/>
    </source>
</evidence>
<dbReference type="Gene3D" id="1.10.238.10">
    <property type="entry name" value="EF-hand"/>
    <property type="match status" value="1"/>
</dbReference>
<dbReference type="InterPro" id="IPR018247">
    <property type="entry name" value="EF_Hand_1_Ca_BS"/>
</dbReference>
<dbReference type="PROSITE" id="PS00018">
    <property type="entry name" value="EF_HAND_1"/>
    <property type="match status" value="1"/>
</dbReference>
<keyword evidence="4" id="KW-1185">Reference proteome</keyword>
<keyword evidence="2" id="KW-1133">Transmembrane helix</keyword>
<dbReference type="PANTHER" id="PTHR37314:SF4">
    <property type="entry name" value="UPF0700 TRANSMEMBRANE PROTEIN YOAK"/>
    <property type="match status" value="1"/>
</dbReference>
<feature type="transmembrane region" description="Helical" evidence="2">
    <location>
        <begin position="223"/>
        <end position="241"/>
    </location>
</feature>
<feature type="transmembrane region" description="Helical" evidence="2">
    <location>
        <begin position="330"/>
        <end position="351"/>
    </location>
</feature>
<name>A0AAD3HEZ0_9STRA</name>
<dbReference type="AlphaFoldDB" id="A0AAD3HEZ0"/>
<dbReference type="Proteomes" id="UP001054902">
    <property type="component" value="Unassembled WGS sequence"/>
</dbReference>
<dbReference type="Pfam" id="PF06912">
    <property type="entry name" value="DUF1275"/>
    <property type="match status" value="1"/>
</dbReference>
<reference evidence="3 4" key="1">
    <citation type="journal article" date="2021" name="Sci. Rep.">
        <title>The genome of the diatom Chaetoceros tenuissimus carries an ancient integrated fragment of an extant virus.</title>
        <authorList>
            <person name="Hongo Y."/>
            <person name="Kimura K."/>
            <person name="Takaki Y."/>
            <person name="Yoshida Y."/>
            <person name="Baba S."/>
            <person name="Kobayashi G."/>
            <person name="Nagasaki K."/>
            <person name="Hano T."/>
            <person name="Tomaru Y."/>
        </authorList>
    </citation>
    <scope>NUCLEOTIDE SEQUENCE [LARGE SCALE GENOMIC DNA]</scope>
    <source>
        <strain evidence="3 4">NIES-3715</strain>
    </source>
</reference>
<protein>
    <submittedName>
        <fullName evidence="3">Uncharacterized protein</fullName>
    </submittedName>
</protein>
<feature type="transmembrane region" description="Helical" evidence="2">
    <location>
        <begin position="357"/>
        <end position="377"/>
    </location>
</feature>
<organism evidence="3 4">
    <name type="scientific">Chaetoceros tenuissimus</name>
    <dbReference type="NCBI Taxonomy" id="426638"/>
    <lineage>
        <taxon>Eukaryota</taxon>
        <taxon>Sar</taxon>
        <taxon>Stramenopiles</taxon>
        <taxon>Ochrophyta</taxon>
        <taxon>Bacillariophyta</taxon>
        <taxon>Coscinodiscophyceae</taxon>
        <taxon>Chaetocerotophycidae</taxon>
        <taxon>Chaetocerotales</taxon>
        <taxon>Chaetocerotaceae</taxon>
        <taxon>Chaetoceros</taxon>
    </lineage>
</organism>
<comment type="caution">
    <text evidence="3">The sequence shown here is derived from an EMBL/GenBank/DDBJ whole genome shotgun (WGS) entry which is preliminary data.</text>
</comment>
<gene>
    <name evidence="3" type="ORF">CTEN210_17004</name>
</gene>
<proteinExistence type="predicted"/>